<proteinExistence type="predicted"/>
<feature type="transmembrane region" description="Helical" evidence="2">
    <location>
        <begin position="149"/>
        <end position="174"/>
    </location>
</feature>
<gene>
    <name evidence="3" type="ORF">BN381_10071</name>
</gene>
<comment type="caution">
    <text evidence="3">The sequence shown here is derived from an EMBL/GenBank/DDBJ whole genome shotgun (WGS) entry which is preliminary data.</text>
</comment>
<feature type="transmembrane region" description="Helical" evidence="2">
    <location>
        <begin position="210"/>
        <end position="232"/>
    </location>
</feature>
<dbReference type="Proteomes" id="UP000018291">
    <property type="component" value="Unassembled WGS sequence"/>
</dbReference>
<evidence type="ECO:0000313" key="4">
    <source>
        <dbReference type="Proteomes" id="UP000018291"/>
    </source>
</evidence>
<name>R4YVQ6_9ACTN</name>
<dbReference type="EMBL" id="CANL01000001">
    <property type="protein sequence ID" value="CCM61840.1"/>
    <property type="molecule type" value="Genomic_DNA"/>
</dbReference>
<dbReference type="HOGENOM" id="CLU_890495_0_0_11"/>
<sequence length="312" mass="32096">MTCVSPTVPASSPAQPTTHAPGDEPATVGFVVGPMGFVEKLDGAFGFLRIELGAMLAGAAVLVLPPSLLAQLLAGRTTAFTVLGADLNNDPTGTGAGSGWNGLGSVVVSLWLSLGTLALGVYAALLLRRRLAGQPVEVRSLLRGTARRMGGGLGAWVLHLVGLGIGFAVCGIGVLVPMTWFLVIGPVIGIEDGGWRAVGRSMSLTQSRFFGTMVVVVASTFLTALLAVVPSGVVDLVVNMLAGTTLPTDWEWVPRAAAGLLATAAASTVAVSVALTSYVDLRCRREGWDLMSRMVDEFPSAPTTQASSAPWA</sequence>
<protein>
    <recommendedName>
        <fullName evidence="5">Glycerophosphoryl diester phosphodiesterase membrane domain-containing protein</fullName>
    </recommendedName>
</protein>
<reference evidence="3 4" key="1">
    <citation type="journal article" date="2013" name="ISME J.">
        <title>Metabolic model for the filamentous 'Candidatus Microthrix parvicella' based on genomic and metagenomic analyses.</title>
        <authorList>
            <person name="Jon McIlroy S."/>
            <person name="Kristiansen R."/>
            <person name="Albertsen M."/>
            <person name="Michael Karst S."/>
            <person name="Rossetti S."/>
            <person name="Lund Nielsen J."/>
            <person name="Tandoi V."/>
            <person name="James Seviour R."/>
            <person name="Nielsen P.H."/>
        </authorList>
    </citation>
    <scope>NUCLEOTIDE SEQUENCE [LARGE SCALE GENOMIC DNA]</scope>
    <source>
        <strain evidence="3 4">RN1</strain>
    </source>
</reference>
<accession>R4YVQ6</accession>
<keyword evidence="2" id="KW-1133">Transmembrane helix</keyword>
<dbReference type="STRING" id="1229780.BN381_10071"/>
<evidence type="ECO:0008006" key="5">
    <source>
        <dbReference type="Google" id="ProtNLM"/>
    </source>
</evidence>
<keyword evidence="4" id="KW-1185">Reference proteome</keyword>
<evidence type="ECO:0000313" key="3">
    <source>
        <dbReference type="EMBL" id="CCM61840.1"/>
    </source>
</evidence>
<feature type="compositionally biased region" description="Polar residues" evidence="1">
    <location>
        <begin position="1"/>
        <end position="18"/>
    </location>
</feature>
<feature type="transmembrane region" description="Helical" evidence="2">
    <location>
        <begin position="180"/>
        <end position="198"/>
    </location>
</feature>
<keyword evidence="2" id="KW-0812">Transmembrane</keyword>
<organism evidence="3 4">
    <name type="scientific">Candidatus Neomicrothrix parvicella RN1</name>
    <dbReference type="NCBI Taxonomy" id="1229780"/>
    <lineage>
        <taxon>Bacteria</taxon>
        <taxon>Bacillati</taxon>
        <taxon>Actinomycetota</taxon>
        <taxon>Acidimicrobiia</taxon>
        <taxon>Acidimicrobiales</taxon>
        <taxon>Microthrixaceae</taxon>
        <taxon>Candidatus Neomicrothrix</taxon>
    </lineage>
</organism>
<keyword evidence="2" id="KW-0472">Membrane</keyword>
<evidence type="ECO:0000256" key="1">
    <source>
        <dbReference type="SAM" id="MobiDB-lite"/>
    </source>
</evidence>
<dbReference type="AlphaFoldDB" id="R4YVQ6"/>
<feature type="region of interest" description="Disordered" evidence="1">
    <location>
        <begin position="1"/>
        <end position="25"/>
    </location>
</feature>
<feature type="transmembrane region" description="Helical" evidence="2">
    <location>
        <begin position="108"/>
        <end position="128"/>
    </location>
</feature>
<feature type="transmembrane region" description="Helical" evidence="2">
    <location>
        <begin position="52"/>
        <end position="74"/>
    </location>
</feature>
<feature type="transmembrane region" description="Helical" evidence="2">
    <location>
        <begin position="252"/>
        <end position="275"/>
    </location>
</feature>
<evidence type="ECO:0000256" key="2">
    <source>
        <dbReference type="SAM" id="Phobius"/>
    </source>
</evidence>